<evidence type="ECO:0000256" key="1">
    <source>
        <dbReference type="SAM" id="Phobius"/>
    </source>
</evidence>
<organism evidence="2 3">
    <name type="scientific">Desulfonema magnum</name>
    <dbReference type="NCBI Taxonomy" id="45655"/>
    <lineage>
        <taxon>Bacteria</taxon>
        <taxon>Pseudomonadati</taxon>
        <taxon>Thermodesulfobacteriota</taxon>
        <taxon>Desulfobacteria</taxon>
        <taxon>Desulfobacterales</taxon>
        <taxon>Desulfococcaceae</taxon>
        <taxon>Desulfonema</taxon>
    </lineage>
</organism>
<dbReference type="KEGG" id="dmm:dnm_045560"/>
<feature type="transmembrane region" description="Helical" evidence="1">
    <location>
        <begin position="64"/>
        <end position="84"/>
    </location>
</feature>
<feature type="transmembrane region" description="Helical" evidence="1">
    <location>
        <begin position="96"/>
        <end position="112"/>
    </location>
</feature>
<proteinExistence type="predicted"/>
<keyword evidence="1" id="KW-0812">Transmembrane</keyword>
<dbReference type="AlphaFoldDB" id="A0A975BP52"/>
<feature type="transmembrane region" description="Helical" evidence="1">
    <location>
        <begin position="153"/>
        <end position="173"/>
    </location>
</feature>
<reference evidence="2" key="1">
    <citation type="journal article" date="2021" name="Microb. Physiol.">
        <title>Proteogenomic Insights into the Physiology of Marine, Sulfate-Reducing, Filamentous Desulfonema limicola and Desulfonema magnum.</title>
        <authorList>
            <person name="Schnaars V."/>
            <person name="Wohlbrand L."/>
            <person name="Scheve S."/>
            <person name="Hinrichs C."/>
            <person name="Reinhardt R."/>
            <person name="Rabus R."/>
        </authorList>
    </citation>
    <scope>NUCLEOTIDE SEQUENCE</scope>
    <source>
        <strain evidence="2">4be13</strain>
    </source>
</reference>
<dbReference type="RefSeq" id="WP_207683242.1">
    <property type="nucleotide sequence ID" value="NZ_CP061800.1"/>
</dbReference>
<evidence type="ECO:0000313" key="3">
    <source>
        <dbReference type="Proteomes" id="UP000663722"/>
    </source>
</evidence>
<gene>
    <name evidence="2" type="ORF">dnm_045560</name>
</gene>
<protein>
    <submittedName>
        <fullName evidence="2">Uncharacterized protein</fullName>
    </submittedName>
</protein>
<dbReference type="EMBL" id="CP061800">
    <property type="protein sequence ID" value="QTA88510.1"/>
    <property type="molecule type" value="Genomic_DNA"/>
</dbReference>
<name>A0A975BP52_9BACT</name>
<keyword evidence="3" id="KW-1185">Reference proteome</keyword>
<sequence>MKEEESKATIQIEVNTERIIRSLVIFCIAFEIFLVLLDGFINYGEYIDIRAIQRFCNIAREDSLASWFGTTQTLMVGLTLWLIVWIVRHTSASKKTTLGWSVIASFFTYMAVDDGAEIHERMGTAFETMAKAARSAGDSSSWMAKLLDIFPSYPWQVLFLPLFGLMGLFIVIFLWRELNWKRPRVLIILALTCFVIAVGFDFIEGLDKKHTWNIHTLIRHEYGLKKYTVRHFSKSAEEFIEMMGTTLFWLAFLSYLEVLTRRGVHFFPKHRLQPSDKKKNTHP</sequence>
<feature type="transmembrane region" description="Helical" evidence="1">
    <location>
        <begin position="20"/>
        <end position="44"/>
    </location>
</feature>
<keyword evidence="1" id="KW-0472">Membrane</keyword>
<evidence type="ECO:0000313" key="2">
    <source>
        <dbReference type="EMBL" id="QTA88510.1"/>
    </source>
</evidence>
<keyword evidence="1" id="KW-1133">Transmembrane helix</keyword>
<feature type="transmembrane region" description="Helical" evidence="1">
    <location>
        <begin position="185"/>
        <end position="203"/>
    </location>
</feature>
<dbReference type="Proteomes" id="UP000663722">
    <property type="component" value="Chromosome"/>
</dbReference>
<accession>A0A975BP52</accession>
<feature type="transmembrane region" description="Helical" evidence="1">
    <location>
        <begin position="239"/>
        <end position="259"/>
    </location>
</feature>